<feature type="domain" description="Thioesterase" evidence="2">
    <location>
        <begin position="22"/>
        <end position="240"/>
    </location>
</feature>
<dbReference type="Pfam" id="PF00975">
    <property type="entry name" value="Thioesterase"/>
    <property type="match status" value="1"/>
</dbReference>
<sequence>MTRGSTTPWLRAYGRGGTARVRLFCVPFAGGSSSMFRGWPALLPAHLAVDAVALPGREKRLAEPPIDRMDVLVDALVDALRPQLDLPYALFGYSFGAQVSFHLTHALRDAGLPGPLSLFVAASAGPSELCDVPGLNETDEELIAYMQALGGTSADVLDHPDLLDLMLPALRADLTAVAALPPYAVRPPLDTPIHAFSGEADPTSARPPLMAAWKRETTGAFTQTVLPGGHFFIDDTLSDLVLAIRHDLDRLSAEE</sequence>
<name>A0AB33KSX1_9ACTN</name>
<dbReference type="GO" id="GO:0016787">
    <property type="term" value="F:hydrolase activity"/>
    <property type="evidence" value="ECO:0007669"/>
    <property type="project" value="UniProtKB-KW"/>
</dbReference>
<reference evidence="3" key="1">
    <citation type="submission" date="2024-07" db="EMBL/GenBank/DDBJ databases">
        <title>Complete genome sequences of cellulolytic bacteria, Kitasatospora sp. CMC57 and Streptomyces sp. CMC78, isolated from Japanese agricultural soil.</title>
        <authorList>
            <person name="Hashimoto T."/>
            <person name="Ito M."/>
            <person name="Iwamoto M."/>
            <person name="Fukahori D."/>
            <person name="Shoda T."/>
            <person name="Sakoda M."/>
            <person name="Morohoshi T."/>
            <person name="Mitsuboshi M."/>
            <person name="Nishizawa T."/>
        </authorList>
    </citation>
    <scope>NUCLEOTIDE SEQUENCE</scope>
    <source>
        <strain evidence="3">CMC78</strain>
    </source>
</reference>
<keyword evidence="3" id="KW-0378">Hydrolase</keyword>
<dbReference type="AlphaFoldDB" id="A0AB33KSX1"/>
<dbReference type="InterPro" id="IPR029058">
    <property type="entry name" value="AB_hydrolase_fold"/>
</dbReference>
<dbReference type="InterPro" id="IPR001031">
    <property type="entry name" value="Thioesterase"/>
</dbReference>
<dbReference type="KEGG" id="stcm:SCMC78_67460"/>
<evidence type="ECO:0000313" key="3">
    <source>
        <dbReference type="EMBL" id="BFP56939.1"/>
    </source>
</evidence>
<dbReference type="PANTHER" id="PTHR11487:SF0">
    <property type="entry name" value="S-ACYL FATTY ACID SYNTHASE THIOESTERASE, MEDIUM CHAIN"/>
    <property type="match status" value="1"/>
</dbReference>
<organism evidence="3">
    <name type="scientific">Streptomyces sp. CMC78</name>
    <dbReference type="NCBI Taxonomy" id="3231512"/>
    <lineage>
        <taxon>Bacteria</taxon>
        <taxon>Bacillati</taxon>
        <taxon>Actinomycetota</taxon>
        <taxon>Actinomycetes</taxon>
        <taxon>Kitasatosporales</taxon>
        <taxon>Streptomycetaceae</taxon>
        <taxon>Streptomyces</taxon>
    </lineage>
</organism>
<evidence type="ECO:0000256" key="1">
    <source>
        <dbReference type="ARBA" id="ARBA00007169"/>
    </source>
</evidence>
<dbReference type="GO" id="GO:0008610">
    <property type="term" value="P:lipid biosynthetic process"/>
    <property type="evidence" value="ECO:0007669"/>
    <property type="project" value="TreeGrafter"/>
</dbReference>
<dbReference type="EMBL" id="AP035884">
    <property type="protein sequence ID" value="BFP56939.1"/>
    <property type="molecule type" value="Genomic_DNA"/>
</dbReference>
<dbReference type="SUPFAM" id="SSF53474">
    <property type="entry name" value="alpha/beta-Hydrolases"/>
    <property type="match status" value="1"/>
</dbReference>
<dbReference type="Gene3D" id="3.40.50.1820">
    <property type="entry name" value="alpha/beta hydrolase"/>
    <property type="match status" value="1"/>
</dbReference>
<dbReference type="InterPro" id="IPR012223">
    <property type="entry name" value="TEII"/>
</dbReference>
<proteinExistence type="inferred from homology"/>
<gene>
    <name evidence="3" type="ORF">SCMC78_67460</name>
</gene>
<accession>A0AB33KSX1</accession>
<comment type="similarity">
    <text evidence="1">Belongs to the thioesterase family.</text>
</comment>
<dbReference type="PANTHER" id="PTHR11487">
    <property type="entry name" value="THIOESTERASE"/>
    <property type="match status" value="1"/>
</dbReference>
<protein>
    <submittedName>
        <fullName evidence="3">Alpha/beta fold hydrolase</fullName>
    </submittedName>
</protein>
<evidence type="ECO:0000259" key="2">
    <source>
        <dbReference type="Pfam" id="PF00975"/>
    </source>
</evidence>
<dbReference type="RefSeq" id="WP_319598232.1">
    <property type="nucleotide sequence ID" value="NZ_AP035884.1"/>
</dbReference>